<accession>A0A1W1BT21</accession>
<reference evidence="4" key="1">
    <citation type="submission" date="2016-10" db="EMBL/GenBank/DDBJ databases">
        <authorList>
            <person name="de Groot N.N."/>
        </authorList>
    </citation>
    <scope>NUCLEOTIDE SEQUENCE</scope>
</reference>
<dbReference type="InterPro" id="IPR022998">
    <property type="entry name" value="ThiamineP_synth_TenI"/>
</dbReference>
<keyword evidence="2" id="KW-0784">Thiamine biosynthesis</keyword>
<gene>
    <name evidence="4" type="ORF">MNB_SV-8-205</name>
</gene>
<sequence length="150" mass="15974">MIVYRDKSNSNYAVDAADFVEAAKAYPFDKIIIHGDSRLAKSIGSDGVHLASTQLHMISEAKARGLFVVVSTHSLKELKEAEISGADMATYSPVFHTPNKGKAVGIKGLHKATLEVNIPVLALGGILTKKQIVSCQEAGAAGFASIRYFA</sequence>
<dbReference type="InterPro" id="IPR013785">
    <property type="entry name" value="Aldolase_TIM"/>
</dbReference>
<evidence type="ECO:0000313" key="4">
    <source>
        <dbReference type="EMBL" id="SFV56748.1"/>
    </source>
</evidence>
<dbReference type="Pfam" id="PF02581">
    <property type="entry name" value="TMP-TENI"/>
    <property type="match status" value="1"/>
</dbReference>
<dbReference type="GO" id="GO:0009228">
    <property type="term" value="P:thiamine biosynthetic process"/>
    <property type="evidence" value="ECO:0007669"/>
    <property type="project" value="UniProtKB-KW"/>
</dbReference>
<dbReference type="PANTHER" id="PTHR20857">
    <property type="entry name" value="THIAMINE-PHOSPHATE PYROPHOSPHORYLASE"/>
    <property type="match status" value="1"/>
</dbReference>
<dbReference type="InterPro" id="IPR036206">
    <property type="entry name" value="ThiamineP_synth_sf"/>
</dbReference>
<keyword evidence="4" id="KW-0808">Transferase</keyword>
<dbReference type="GO" id="GO:0005737">
    <property type="term" value="C:cytoplasm"/>
    <property type="evidence" value="ECO:0007669"/>
    <property type="project" value="TreeGrafter"/>
</dbReference>
<evidence type="ECO:0000256" key="2">
    <source>
        <dbReference type="ARBA" id="ARBA00022977"/>
    </source>
</evidence>
<evidence type="ECO:0000256" key="1">
    <source>
        <dbReference type="ARBA" id="ARBA00004948"/>
    </source>
</evidence>
<dbReference type="SUPFAM" id="SSF51391">
    <property type="entry name" value="Thiamin phosphate synthase"/>
    <property type="match status" value="1"/>
</dbReference>
<dbReference type="EC" id="2.5.1.3" evidence="4"/>
<protein>
    <submittedName>
        <fullName evidence="4">Thiamin-phosphate pyrophosphorylase</fullName>
        <ecNumber evidence="4">2.5.1.3</ecNumber>
    </submittedName>
</protein>
<dbReference type="CDD" id="cd00564">
    <property type="entry name" value="TMP_TenI"/>
    <property type="match status" value="1"/>
</dbReference>
<evidence type="ECO:0000259" key="3">
    <source>
        <dbReference type="Pfam" id="PF02581"/>
    </source>
</evidence>
<organism evidence="4">
    <name type="scientific">hydrothermal vent metagenome</name>
    <dbReference type="NCBI Taxonomy" id="652676"/>
    <lineage>
        <taxon>unclassified sequences</taxon>
        <taxon>metagenomes</taxon>
        <taxon>ecological metagenomes</taxon>
    </lineage>
</organism>
<dbReference type="EMBL" id="FPHD01000040">
    <property type="protein sequence ID" value="SFV56748.1"/>
    <property type="molecule type" value="Genomic_DNA"/>
</dbReference>
<feature type="domain" description="Thiamine phosphate synthase/TenI" evidence="3">
    <location>
        <begin position="2"/>
        <end position="147"/>
    </location>
</feature>
<proteinExistence type="predicted"/>
<dbReference type="PANTHER" id="PTHR20857:SF15">
    <property type="entry name" value="THIAMINE-PHOSPHATE SYNTHASE"/>
    <property type="match status" value="1"/>
</dbReference>
<name>A0A1W1BT21_9ZZZZ</name>
<dbReference type="GO" id="GO:0004789">
    <property type="term" value="F:thiamine-phosphate diphosphorylase activity"/>
    <property type="evidence" value="ECO:0007669"/>
    <property type="project" value="UniProtKB-EC"/>
</dbReference>
<dbReference type="AlphaFoldDB" id="A0A1W1BT21"/>
<comment type="pathway">
    <text evidence="1">Cofactor biosynthesis; thiamine diphosphate biosynthesis.</text>
</comment>
<dbReference type="Gene3D" id="3.20.20.70">
    <property type="entry name" value="Aldolase class I"/>
    <property type="match status" value="1"/>
</dbReference>